<evidence type="ECO:0000313" key="2">
    <source>
        <dbReference type="Proteomes" id="UP001299220"/>
    </source>
</evidence>
<dbReference type="Proteomes" id="UP001299220">
    <property type="component" value="Unassembled WGS sequence"/>
</dbReference>
<proteinExistence type="predicted"/>
<protein>
    <submittedName>
        <fullName evidence="1">Uncharacterized protein</fullName>
    </submittedName>
</protein>
<sequence>MKFATSIAQHAAFDKGARNFQKKLEKALFSGTVYSKLSWNAMKKGRCKDEKQGKDPSGRF</sequence>
<dbReference type="RefSeq" id="WP_235323316.1">
    <property type="nucleotide sequence ID" value="NZ_JAFBIT010000002.1"/>
</dbReference>
<keyword evidence="2" id="KW-1185">Reference proteome</keyword>
<accession>A0ABS9CN89</accession>
<gene>
    <name evidence="1" type="ORF">JQM67_06540</name>
</gene>
<comment type="caution">
    <text evidence="1">The sequence shown here is derived from an EMBL/GenBank/DDBJ whole genome shotgun (WGS) entry which is preliminary data.</text>
</comment>
<organism evidence="1 2">
    <name type="scientific">Anaeromassilibacillus senegalensis</name>
    <dbReference type="NCBI Taxonomy" id="1673717"/>
    <lineage>
        <taxon>Bacteria</taxon>
        <taxon>Bacillati</taxon>
        <taxon>Bacillota</taxon>
        <taxon>Clostridia</taxon>
        <taxon>Eubacteriales</taxon>
        <taxon>Acutalibacteraceae</taxon>
        <taxon>Anaeromassilibacillus</taxon>
    </lineage>
</organism>
<reference evidence="1 2" key="1">
    <citation type="submission" date="2020-12" db="EMBL/GenBank/DDBJ databases">
        <title>Whole genome sequences of gut porcine anaerobes.</title>
        <authorList>
            <person name="Kubasova T."/>
            <person name="Jahodarova E."/>
            <person name="Rychlik I."/>
        </authorList>
    </citation>
    <scope>NUCLEOTIDE SEQUENCE [LARGE SCALE GENOMIC DNA]</scope>
    <source>
        <strain evidence="1 2">An867</strain>
    </source>
</reference>
<evidence type="ECO:0000313" key="1">
    <source>
        <dbReference type="EMBL" id="MCF2652255.1"/>
    </source>
</evidence>
<name>A0ABS9CN89_9FIRM</name>
<dbReference type="EMBL" id="JAFBIT010000002">
    <property type="protein sequence ID" value="MCF2652255.1"/>
    <property type="molecule type" value="Genomic_DNA"/>
</dbReference>